<dbReference type="EC" id="5.2.1.8" evidence="4"/>
<dbReference type="InterPro" id="IPR013083">
    <property type="entry name" value="Znf_RING/FYVE/PHD"/>
</dbReference>
<dbReference type="Gene3D" id="3.30.40.10">
    <property type="entry name" value="Zinc/RING finger domain, C3HC4 (zinc finger)"/>
    <property type="match status" value="1"/>
</dbReference>
<evidence type="ECO:0000256" key="3">
    <source>
        <dbReference type="ARBA" id="ARBA00008212"/>
    </source>
</evidence>
<keyword evidence="8" id="KW-0833">Ubl conjugation pathway</keyword>
<accession>A0ABR3W6P2</accession>
<gene>
    <name evidence="15" type="ORF">VTK73DRAFT_8735</name>
</gene>
<comment type="pathway">
    <text evidence="2">Protein modification; protein sumoylation.</text>
</comment>
<dbReference type="CDD" id="cd16651">
    <property type="entry name" value="SPL-RING_NSE2"/>
    <property type="match status" value="1"/>
</dbReference>
<feature type="region of interest" description="Disordered" evidence="13">
    <location>
        <begin position="270"/>
        <end position="297"/>
    </location>
</feature>
<feature type="region of interest" description="Disordered" evidence="13">
    <location>
        <begin position="377"/>
        <end position="424"/>
    </location>
</feature>
<evidence type="ECO:0000256" key="8">
    <source>
        <dbReference type="ARBA" id="ARBA00022786"/>
    </source>
</evidence>
<dbReference type="PANTHER" id="PTHR21330:SF1">
    <property type="entry name" value="E3 SUMO-PROTEIN LIGASE NSE2"/>
    <property type="match status" value="1"/>
</dbReference>
<name>A0ABR3W6P2_9PEZI</name>
<organism evidence="15 16">
    <name type="scientific">Phialemonium thermophilum</name>
    <dbReference type="NCBI Taxonomy" id="223376"/>
    <lineage>
        <taxon>Eukaryota</taxon>
        <taxon>Fungi</taxon>
        <taxon>Dikarya</taxon>
        <taxon>Ascomycota</taxon>
        <taxon>Pezizomycotina</taxon>
        <taxon>Sordariomycetes</taxon>
        <taxon>Sordariomycetidae</taxon>
        <taxon>Cephalothecales</taxon>
        <taxon>Cephalothecaceae</taxon>
        <taxon>Phialemonium</taxon>
    </lineage>
</organism>
<evidence type="ECO:0000313" key="16">
    <source>
        <dbReference type="Proteomes" id="UP001586593"/>
    </source>
</evidence>
<feature type="domain" description="SP-RING-type" evidence="14">
    <location>
        <begin position="296"/>
        <end position="376"/>
    </location>
</feature>
<keyword evidence="10" id="KW-0697">Rotamase</keyword>
<evidence type="ECO:0000256" key="7">
    <source>
        <dbReference type="ARBA" id="ARBA00022771"/>
    </source>
</evidence>
<keyword evidence="7 12" id="KW-0863">Zinc-finger</keyword>
<evidence type="ECO:0000256" key="5">
    <source>
        <dbReference type="ARBA" id="ARBA00022679"/>
    </source>
</evidence>
<evidence type="ECO:0000256" key="9">
    <source>
        <dbReference type="ARBA" id="ARBA00022833"/>
    </source>
</evidence>
<comment type="subcellular location">
    <subcellularLocation>
        <location evidence="1">Nucleus</location>
    </subcellularLocation>
</comment>
<reference evidence="15 16" key="1">
    <citation type="journal article" date="2024" name="Commun. Biol.">
        <title>Comparative genomic analysis of thermophilic fungi reveals convergent evolutionary adaptations and gene losses.</title>
        <authorList>
            <person name="Steindorff A.S."/>
            <person name="Aguilar-Pontes M.V."/>
            <person name="Robinson A.J."/>
            <person name="Andreopoulos B."/>
            <person name="LaButti K."/>
            <person name="Kuo A."/>
            <person name="Mondo S."/>
            <person name="Riley R."/>
            <person name="Otillar R."/>
            <person name="Haridas S."/>
            <person name="Lipzen A."/>
            <person name="Grimwood J."/>
            <person name="Schmutz J."/>
            <person name="Clum A."/>
            <person name="Reid I.D."/>
            <person name="Moisan M.C."/>
            <person name="Butler G."/>
            <person name="Nguyen T.T.M."/>
            <person name="Dewar K."/>
            <person name="Conant G."/>
            <person name="Drula E."/>
            <person name="Henrissat B."/>
            <person name="Hansel C."/>
            <person name="Singer S."/>
            <person name="Hutchinson M.I."/>
            <person name="de Vries R.P."/>
            <person name="Natvig D.O."/>
            <person name="Powell A.J."/>
            <person name="Tsang A."/>
            <person name="Grigoriev I.V."/>
        </authorList>
    </citation>
    <scope>NUCLEOTIDE SEQUENCE [LARGE SCALE GENOMIC DNA]</scope>
    <source>
        <strain evidence="15 16">ATCC 24622</strain>
    </source>
</reference>
<evidence type="ECO:0000256" key="6">
    <source>
        <dbReference type="ARBA" id="ARBA00022723"/>
    </source>
</evidence>
<feature type="compositionally biased region" description="Basic residues" evidence="13">
    <location>
        <begin position="402"/>
        <end position="413"/>
    </location>
</feature>
<keyword evidence="16" id="KW-1185">Reference proteome</keyword>
<comment type="similarity">
    <text evidence="3">Belongs to the NSE2 family.</text>
</comment>
<evidence type="ECO:0000313" key="15">
    <source>
        <dbReference type="EMBL" id="KAL1854461.1"/>
    </source>
</evidence>
<protein>
    <recommendedName>
        <fullName evidence="4">peptidylprolyl isomerase</fullName>
        <ecNumber evidence="4">5.2.1.8</ecNumber>
    </recommendedName>
</protein>
<dbReference type="Pfam" id="PF11789">
    <property type="entry name" value="zf-Nse"/>
    <property type="match status" value="1"/>
</dbReference>
<evidence type="ECO:0000256" key="11">
    <source>
        <dbReference type="ARBA" id="ARBA00023242"/>
    </source>
</evidence>
<feature type="compositionally biased region" description="Acidic residues" evidence="13">
    <location>
        <begin position="197"/>
        <end position="208"/>
    </location>
</feature>
<evidence type="ECO:0000259" key="14">
    <source>
        <dbReference type="PROSITE" id="PS51044"/>
    </source>
</evidence>
<evidence type="ECO:0000256" key="1">
    <source>
        <dbReference type="ARBA" id="ARBA00004123"/>
    </source>
</evidence>
<dbReference type="EMBL" id="JAZHXJ010000660">
    <property type="protein sequence ID" value="KAL1854461.1"/>
    <property type="molecule type" value="Genomic_DNA"/>
</dbReference>
<comment type="caution">
    <text evidence="15">The sequence shown here is derived from an EMBL/GenBank/DDBJ whole genome shotgun (WGS) entry which is preliminary data.</text>
</comment>
<evidence type="ECO:0000256" key="12">
    <source>
        <dbReference type="PROSITE-ProRule" id="PRU00452"/>
    </source>
</evidence>
<feature type="compositionally biased region" description="Acidic residues" evidence="13">
    <location>
        <begin position="386"/>
        <end position="395"/>
    </location>
</feature>
<feature type="compositionally biased region" description="Low complexity" evidence="13">
    <location>
        <begin position="161"/>
        <end position="178"/>
    </location>
</feature>
<keyword evidence="11" id="KW-0539">Nucleus</keyword>
<evidence type="ECO:0000256" key="4">
    <source>
        <dbReference type="ARBA" id="ARBA00013194"/>
    </source>
</evidence>
<dbReference type="Proteomes" id="UP001586593">
    <property type="component" value="Unassembled WGS sequence"/>
</dbReference>
<dbReference type="InterPro" id="IPR003613">
    <property type="entry name" value="Ubox_domain"/>
</dbReference>
<dbReference type="SMART" id="SM00504">
    <property type="entry name" value="Ubox"/>
    <property type="match status" value="1"/>
</dbReference>
<evidence type="ECO:0000256" key="2">
    <source>
        <dbReference type="ARBA" id="ARBA00004718"/>
    </source>
</evidence>
<sequence>MPRLLHNSRRDRERPSSRPVVTTASNGDAPLDLPPYEPPRFPMNDAGKRTLQNLWDGREIRKYERHLGKSIVLLRSSVGAANDRLYLRKSHLAQMVAKRQERGDDEKKDLELAMEESTKKLAQEVAAITEQSEEALRQIIDYRIELDDERSVMSQMLQQIQAQEPRQPRSQRSVRQAVNETHSDTEDGSGAGQDRADGDDTEMADAEENATPYEGASQILDSVRRAKAEEYNKLSMYERYALNNDYIAFKRTLHDAQYQDEVPLPDATTWFTPDGRPTGNIPGQDDQGADAGKGKEEDDLVIEREVLSLKCPLTLRTMSEPYTSRACKHTFEKDAILQFIRQNGGTSKCPVCPAAIHIKDLYLDEVMQRKIQRLQTAASQNIEASSDVDADDADDASMVINRSRRVKKEKSRRTQIETVDDDES</sequence>
<keyword evidence="9" id="KW-0862">Zinc</keyword>
<keyword evidence="5" id="KW-0808">Transferase</keyword>
<dbReference type="PANTHER" id="PTHR21330">
    <property type="entry name" value="E3 SUMO-PROTEIN LIGASE NSE2"/>
    <property type="match status" value="1"/>
</dbReference>
<proteinExistence type="inferred from homology"/>
<dbReference type="PROSITE" id="PS51044">
    <property type="entry name" value="ZF_SP_RING"/>
    <property type="match status" value="1"/>
</dbReference>
<keyword evidence="6" id="KW-0479">Metal-binding</keyword>
<dbReference type="InterPro" id="IPR026846">
    <property type="entry name" value="Nse2(Mms21)"/>
</dbReference>
<feature type="region of interest" description="Disordered" evidence="13">
    <location>
        <begin position="1"/>
        <end position="37"/>
    </location>
</feature>
<evidence type="ECO:0000256" key="10">
    <source>
        <dbReference type="ARBA" id="ARBA00023110"/>
    </source>
</evidence>
<feature type="region of interest" description="Disordered" evidence="13">
    <location>
        <begin position="155"/>
        <end position="218"/>
    </location>
</feature>
<evidence type="ECO:0000256" key="13">
    <source>
        <dbReference type="SAM" id="MobiDB-lite"/>
    </source>
</evidence>
<keyword evidence="10" id="KW-0413">Isomerase</keyword>
<dbReference type="InterPro" id="IPR004181">
    <property type="entry name" value="Znf_MIZ"/>
</dbReference>
<dbReference type="SUPFAM" id="SSF57850">
    <property type="entry name" value="RING/U-box"/>
    <property type="match status" value="1"/>
</dbReference>